<dbReference type="Proteomes" id="UP000234865">
    <property type="component" value="Unassembled WGS sequence"/>
</dbReference>
<dbReference type="AlphaFoldDB" id="A0A2N5WBS8"/>
<keyword evidence="1" id="KW-1133">Transmembrane helix</keyword>
<reference evidence="3" key="1">
    <citation type="submission" date="2016-08" db="EMBL/GenBank/DDBJ databases">
        <title>Comparative genomics of Lactococcus lactis strain WFLU12 isolated from the gastrointestinal tract of wild olive flounder (Paralichythys olivaceus).</title>
        <authorList>
            <person name="Nguyen T.L."/>
            <person name="Kim D.-H."/>
        </authorList>
    </citation>
    <scope>NUCLEOTIDE SEQUENCE [LARGE SCALE GENOMIC DNA]</scope>
    <source>
        <strain evidence="3">WFLU12</strain>
    </source>
</reference>
<accession>A0A2N5WBS8</accession>
<proteinExistence type="predicted"/>
<dbReference type="EMBL" id="PKRZ01000001">
    <property type="protein sequence ID" value="PLW59679.1"/>
    <property type="molecule type" value="Genomic_DNA"/>
</dbReference>
<evidence type="ECO:0000313" key="3">
    <source>
        <dbReference type="Proteomes" id="UP000234865"/>
    </source>
</evidence>
<keyword evidence="1" id="KW-0812">Transmembrane</keyword>
<evidence type="ECO:0008006" key="4">
    <source>
        <dbReference type="Google" id="ProtNLM"/>
    </source>
</evidence>
<evidence type="ECO:0000256" key="1">
    <source>
        <dbReference type="SAM" id="Phobius"/>
    </source>
</evidence>
<name>A0A2N5WBS8_LACLL</name>
<feature type="transmembrane region" description="Helical" evidence="1">
    <location>
        <begin position="46"/>
        <end position="63"/>
    </location>
</feature>
<sequence length="69" mass="7729">MMIGDSMKIFKDLFSLIWKIFDVLMFIAFAVTITVTMFMWNKTAGGVTLSVVFILAGLISEFIEKKGGD</sequence>
<gene>
    <name evidence="2" type="ORF">CYU10_000554</name>
</gene>
<evidence type="ECO:0000313" key="2">
    <source>
        <dbReference type="EMBL" id="PLW59679.1"/>
    </source>
</evidence>
<organism evidence="2 3">
    <name type="scientific">Lactococcus lactis subsp. lactis</name>
    <name type="common">Streptococcus lactis</name>
    <dbReference type="NCBI Taxonomy" id="1360"/>
    <lineage>
        <taxon>Bacteria</taxon>
        <taxon>Bacillati</taxon>
        <taxon>Bacillota</taxon>
        <taxon>Bacilli</taxon>
        <taxon>Lactobacillales</taxon>
        <taxon>Streptococcaceae</taxon>
        <taxon>Lactococcus</taxon>
    </lineage>
</organism>
<keyword evidence="1" id="KW-0472">Membrane</keyword>
<comment type="caution">
    <text evidence="2">The sequence shown here is derived from an EMBL/GenBank/DDBJ whole genome shotgun (WGS) entry which is preliminary data.</text>
</comment>
<feature type="transmembrane region" description="Helical" evidence="1">
    <location>
        <begin position="20"/>
        <end position="40"/>
    </location>
</feature>
<dbReference type="RefSeq" id="WP_095586514.1">
    <property type="nucleotide sequence ID" value="NZ_PKRZ01000001.1"/>
</dbReference>
<dbReference type="InterPro" id="IPR009406">
    <property type="entry name" value="DUF1056"/>
</dbReference>
<dbReference type="Pfam" id="PF06341">
    <property type="entry name" value="DUF1056"/>
    <property type="match status" value="1"/>
</dbReference>
<protein>
    <recommendedName>
        <fullName evidence="4">DUF1056 family protein</fullName>
    </recommendedName>
</protein>